<reference evidence="2 3" key="1">
    <citation type="journal article" date="2023" name="J. Hered.">
        <title>Chromosome-level genome of the wood stork (Mycteria americana) provides insight into avian chromosome evolution.</title>
        <authorList>
            <person name="Flamio R. Jr."/>
            <person name="Ramstad K.M."/>
        </authorList>
    </citation>
    <scope>NUCLEOTIDE SEQUENCE [LARGE SCALE GENOMIC DNA]</scope>
    <source>
        <strain evidence="2">JAX WOST 10</strain>
    </source>
</reference>
<evidence type="ECO:0000313" key="2">
    <source>
        <dbReference type="EMBL" id="KAK4822684.1"/>
    </source>
</evidence>
<dbReference type="EMBL" id="JAUNZN010000004">
    <property type="protein sequence ID" value="KAK4822684.1"/>
    <property type="molecule type" value="Genomic_DNA"/>
</dbReference>
<name>A0AAN7NDC3_MYCAM</name>
<protein>
    <submittedName>
        <fullName evidence="2">Uncharacterized protein</fullName>
    </submittedName>
</protein>
<gene>
    <name evidence="2" type="ORF">QYF61_019553</name>
</gene>
<feature type="region of interest" description="Disordered" evidence="1">
    <location>
        <begin position="102"/>
        <end position="130"/>
    </location>
</feature>
<dbReference type="Proteomes" id="UP001333110">
    <property type="component" value="Unassembled WGS sequence"/>
</dbReference>
<comment type="caution">
    <text evidence="2">The sequence shown here is derived from an EMBL/GenBank/DDBJ whole genome shotgun (WGS) entry which is preliminary data.</text>
</comment>
<feature type="region of interest" description="Disordered" evidence="1">
    <location>
        <begin position="269"/>
        <end position="319"/>
    </location>
</feature>
<evidence type="ECO:0000313" key="3">
    <source>
        <dbReference type="Proteomes" id="UP001333110"/>
    </source>
</evidence>
<accession>A0AAN7NDC3</accession>
<keyword evidence="3" id="KW-1185">Reference proteome</keyword>
<evidence type="ECO:0000256" key="1">
    <source>
        <dbReference type="SAM" id="MobiDB-lite"/>
    </source>
</evidence>
<dbReference type="AlphaFoldDB" id="A0AAN7NDC3"/>
<proteinExistence type="predicted"/>
<sequence length="319" mass="35403">MQPRACATWQTCFGDCPGAPQKQAGALGVEVLRLDEENTGAEGILITLGSKMESAGGGRRVLGKADRKMKFCLALCKMTESGEVLYDQKSASVRLFFQRGKQDTRGESASRQPAGRLWNKSTWKPFPDTQKDRRTIGQQYRLETVWLGSSFAEKDLDSSWPRRRTPGLLCTRKGIDILEQVQQRAAKMIRRLEHMAYSVGGYKEDGARIVRDAQQKDKRQESHFIKTIESIRAPSQEQLPCNYDSDMDIGWAEARRDISLHVGVRIRPSEGNQVRHSPGMARQGHRDGLRPGRTGQGCGELETSPAAASLGQGLTSLGV</sequence>
<organism evidence="2 3">
    <name type="scientific">Mycteria americana</name>
    <name type="common">Wood stork</name>
    <dbReference type="NCBI Taxonomy" id="33587"/>
    <lineage>
        <taxon>Eukaryota</taxon>
        <taxon>Metazoa</taxon>
        <taxon>Chordata</taxon>
        <taxon>Craniata</taxon>
        <taxon>Vertebrata</taxon>
        <taxon>Euteleostomi</taxon>
        <taxon>Archelosauria</taxon>
        <taxon>Archosauria</taxon>
        <taxon>Dinosauria</taxon>
        <taxon>Saurischia</taxon>
        <taxon>Theropoda</taxon>
        <taxon>Coelurosauria</taxon>
        <taxon>Aves</taxon>
        <taxon>Neognathae</taxon>
        <taxon>Neoaves</taxon>
        <taxon>Aequornithes</taxon>
        <taxon>Ciconiiformes</taxon>
        <taxon>Ciconiidae</taxon>
        <taxon>Mycteria</taxon>
    </lineage>
</organism>